<proteinExistence type="predicted"/>
<reference evidence="3" key="1">
    <citation type="submission" date="2025-08" db="UniProtKB">
        <authorList>
            <consortium name="RefSeq"/>
        </authorList>
    </citation>
    <scope>IDENTIFICATION</scope>
    <source>
        <tissue evidence="3">Silk gland</tissue>
    </source>
</reference>
<dbReference type="SUPFAM" id="SSF47565">
    <property type="entry name" value="Insect pheromone/odorant-binding proteins"/>
    <property type="match status" value="1"/>
</dbReference>
<dbReference type="RefSeq" id="XP_028025398.1">
    <property type="nucleotide sequence ID" value="XM_028169597.1"/>
</dbReference>
<sequence>MLLQIFFSFFIVSGSYAKTDVEIKAWFLGQAVECSKDHPVTTEELRMIHKHELPDSKNAKCLMKCVFRKCNWLDSKGMYDINAAYASSTKDFSDDKTKQENANKLFDTCKSVNEENVGDGEEGCDRSLLLAKCLTKAAPQVSIYYS</sequence>
<dbReference type="AlphaFoldDB" id="A0A6J2J827"/>
<dbReference type="SMART" id="SM00708">
    <property type="entry name" value="PhBP"/>
    <property type="match status" value="1"/>
</dbReference>
<organism evidence="2 3">
    <name type="scientific">Bombyx mandarina</name>
    <name type="common">Wild silk moth</name>
    <name type="synonym">Wild silkworm</name>
    <dbReference type="NCBI Taxonomy" id="7092"/>
    <lineage>
        <taxon>Eukaryota</taxon>
        <taxon>Metazoa</taxon>
        <taxon>Ecdysozoa</taxon>
        <taxon>Arthropoda</taxon>
        <taxon>Hexapoda</taxon>
        <taxon>Insecta</taxon>
        <taxon>Pterygota</taxon>
        <taxon>Neoptera</taxon>
        <taxon>Endopterygota</taxon>
        <taxon>Lepidoptera</taxon>
        <taxon>Glossata</taxon>
        <taxon>Ditrysia</taxon>
        <taxon>Bombycoidea</taxon>
        <taxon>Bombycidae</taxon>
        <taxon>Bombycinae</taxon>
        <taxon>Bombyx</taxon>
    </lineage>
</organism>
<dbReference type="OrthoDB" id="6618046at2759"/>
<keyword evidence="1" id="KW-0732">Signal</keyword>
<dbReference type="Pfam" id="PF01395">
    <property type="entry name" value="PBP_GOBP"/>
    <property type="match status" value="1"/>
</dbReference>
<evidence type="ECO:0000313" key="2">
    <source>
        <dbReference type="Proteomes" id="UP000504629"/>
    </source>
</evidence>
<dbReference type="KEGG" id="bman:114239414"/>
<dbReference type="CTD" id="100286762"/>
<feature type="chain" id="PRO_5027114947" evidence="1">
    <location>
        <begin position="18"/>
        <end position="146"/>
    </location>
</feature>
<dbReference type="GeneID" id="114239414"/>
<evidence type="ECO:0000256" key="1">
    <source>
        <dbReference type="SAM" id="SignalP"/>
    </source>
</evidence>
<dbReference type="InterPro" id="IPR036728">
    <property type="entry name" value="PBP_GOBP_sf"/>
</dbReference>
<dbReference type="Proteomes" id="UP000504629">
    <property type="component" value="Unplaced"/>
</dbReference>
<protein>
    <submittedName>
        <fullName evidence="3">General odorant-binding protein 19d-like isoform X1</fullName>
    </submittedName>
</protein>
<feature type="signal peptide" evidence="1">
    <location>
        <begin position="1"/>
        <end position="17"/>
    </location>
</feature>
<dbReference type="Gene3D" id="1.10.238.20">
    <property type="entry name" value="Pheromone/general odorant binding protein domain"/>
    <property type="match status" value="1"/>
</dbReference>
<name>A0A6J2J827_BOMMA</name>
<keyword evidence="2" id="KW-1185">Reference proteome</keyword>
<dbReference type="CDD" id="cd23992">
    <property type="entry name" value="PBP_GOBP"/>
    <property type="match status" value="1"/>
</dbReference>
<dbReference type="InterPro" id="IPR006170">
    <property type="entry name" value="PBP/GOBP"/>
</dbReference>
<gene>
    <name evidence="3" type="primary">LOC114239414</name>
</gene>
<dbReference type="GO" id="GO:0005549">
    <property type="term" value="F:odorant binding"/>
    <property type="evidence" value="ECO:0007669"/>
    <property type="project" value="InterPro"/>
</dbReference>
<accession>A0A6J2J827</accession>
<evidence type="ECO:0000313" key="3">
    <source>
        <dbReference type="RefSeq" id="XP_028025398.1"/>
    </source>
</evidence>